<dbReference type="GO" id="GO:0003677">
    <property type="term" value="F:DNA binding"/>
    <property type="evidence" value="ECO:0007669"/>
    <property type="project" value="InterPro"/>
</dbReference>
<evidence type="ECO:0000256" key="3">
    <source>
        <dbReference type="ARBA" id="ARBA00023082"/>
    </source>
</evidence>
<proteinExistence type="inferred from homology"/>
<keyword evidence="3" id="KW-0731">Sigma factor</keyword>
<dbReference type="InterPro" id="IPR036388">
    <property type="entry name" value="WH-like_DNA-bd_sf"/>
</dbReference>
<dbReference type="InterPro" id="IPR013325">
    <property type="entry name" value="RNA_pol_sigma_r2"/>
</dbReference>
<dbReference type="SUPFAM" id="SSF88946">
    <property type="entry name" value="Sigma2 domain of RNA polymerase sigma factors"/>
    <property type="match status" value="1"/>
</dbReference>
<dbReference type="InterPro" id="IPR013249">
    <property type="entry name" value="RNA_pol_sigma70_r4_t2"/>
</dbReference>
<organism evidence="7 8">
    <name type="scientific">Virgibacillus necropolis</name>
    <dbReference type="NCBI Taxonomy" id="163877"/>
    <lineage>
        <taxon>Bacteria</taxon>
        <taxon>Bacillati</taxon>
        <taxon>Bacillota</taxon>
        <taxon>Bacilli</taxon>
        <taxon>Bacillales</taxon>
        <taxon>Bacillaceae</taxon>
        <taxon>Virgibacillus</taxon>
    </lineage>
</organism>
<keyword evidence="2" id="KW-0805">Transcription regulation</keyword>
<dbReference type="Gene3D" id="1.10.10.10">
    <property type="entry name" value="Winged helix-like DNA-binding domain superfamily/Winged helix DNA-binding domain"/>
    <property type="match status" value="1"/>
</dbReference>
<evidence type="ECO:0000256" key="2">
    <source>
        <dbReference type="ARBA" id="ARBA00023015"/>
    </source>
</evidence>
<comment type="similarity">
    <text evidence="1">Belongs to the sigma-70 factor family. ECF subfamily.</text>
</comment>
<reference evidence="7 8" key="1">
    <citation type="journal article" date="2003" name="Int. J. Syst. Evol. Microbiol.">
        <title>Virgibacillus carmonensis sp. nov., Virgibacillus necropolis sp. nov. and Virgibacillus picturae sp. nov., three novel species isolated from deteriorated mural paintings, transfer of the species of the genus salibacillus to Virgibacillus, as Virgibacillus marismortui comb. nov. and Virgibacillus salexigens comb. nov., and emended description of the genus Virgibacillus.</title>
        <authorList>
            <person name="Heyrman J."/>
            <person name="Logan N.A."/>
            <person name="Busse H.J."/>
            <person name="Balcaen A."/>
            <person name="Lebbe L."/>
            <person name="Rodriguez-Diaz M."/>
            <person name="Swings J."/>
            <person name="De Vos P."/>
        </authorList>
    </citation>
    <scope>NUCLEOTIDE SEQUENCE [LARGE SCALE GENOMIC DNA]</scope>
    <source>
        <strain evidence="7 8">LMG 19488</strain>
    </source>
</reference>
<dbReference type="PANTHER" id="PTHR43133">
    <property type="entry name" value="RNA POLYMERASE ECF-TYPE SIGMA FACTO"/>
    <property type="match status" value="1"/>
</dbReference>
<dbReference type="RefSeq" id="WP_089531632.1">
    <property type="nucleotide sequence ID" value="NZ_CP022437.1"/>
</dbReference>
<dbReference type="KEGG" id="vne:CFK40_07010"/>
<dbReference type="NCBIfam" id="TIGR02937">
    <property type="entry name" value="sigma70-ECF"/>
    <property type="match status" value="1"/>
</dbReference>
<dbReference type="SUPFAM" id="SSF88659">
    <property type="entry name" value="Sigma3 and sigma4 domains of RNA polymerase sigma factors"/>
    <property type="match status" value="1"/>
</dbReference>
<feature type="domain" description="RNA polymerase sigma-70 region 2" evidence="5">
    <location>
        <begin position="24"/>
        <end position="91"/>
    </location>
</feature>
<dbReference type="Proteomes" id="UP000204391">
    <property type="component" value="Chromosome"/>
</dbReference>
<dbReference type="Pfam" id="PF04542">
    <property type="entry name" value="Sigma70_r2"/>
    <property type="match status" value="1"/>
</dbReference>
<dbReference type="InterPro" id="IPR007627">
    <property type="entry name" value="RNA_pol_sigma70_r2"/>
</dbReference>
<keyword evidence="8" id="KW-1185">Reference proteome</keyword>
<dbReference type="AlphaFoldDB" id="A0A221MAW6"/>
<dbReference type="InterPro" id="IPR039425">
    <property type="entry name" value="RNA_pol_sigma-70-like"/>
</dbReference>
<name>A0A221MAW6_9BACI</name>
<sequence>MKVRDIIELVYKAQKGDDKAFLALFQAYEKDLYRMAYLYVKNKHDALDVVQETAYRSFKKISTLKNPEYLKSWLIKIAIGYATDLLRKNKKVTYLNPEHAEFIGSSDDDIPLSLSLQDLIESLNEKEKNLVFLKYYCGYTFDEISELEGLPSGSVKSVIYRALAKLRKQVRRVDMYEQ</sequence>
<dbReference type="PANTHER" id="PTHR43133:SF60">
    <property type="entry name" value="RNA POLYMERASE SIGMA FACTOR SIGV"/>
    <property type="match status" value="1"/>
</dbReference>
<dbReference type="Gene3D" id="1.10.1740.10">
    <property type="match status" value="1"/>
</dbReference>
<dbReference type="GO" id="GO:0006352">
    <property type="term" value="P:DNA-templated transcription initiation"/>
    <property type="evidence" value="ECO:0007669"/>
    <property type="project" value="InterPro"/>
</dbReference>
<feature type="domain" description="RNA polymerase sigma factor 70 region 4 type 2" evidence="6">
    <location>
        <begin position="114"/>
        <end position="166"/>
    </location>
</feature>
<keyword evidence="4" id="KW-0804">Transcription</keyword>
<evidence type="ECO:0000259" key="6">
    <source>
        <dbReference type="Pfam" id="PF08281"/>
    </source>
</evidence>
<dbReference type="CDD" id="cd06171">
    <property type="entry name" value="Sigma70_r4"/>
    <property type="match status" value="1"/>
</dbReference>
<evidence type="ECO:0000256" key="1">
    <source>
        <dbReference type="ARBA" id="ARBA00010641"/>
    </source>
</evidence>
<evidence type="ECO:0000256" key="4">
    <source>
        <dbReference type="ARBA" id="ARBA00023163"/>
    </source>
</evidence>
<dbReference type="InterPro" id="IPR013324">
    <property type="entry name" value="RNA_pol_sigma_r3/r4-like"/>
</dbReference>
<evidence type="ECO:0000259" key="5">
    <source>
        <dbReference type="Pfam" id="PF04542"/>
    </source>
</evidence>
<dbReference type="InterPro" id="IPR014284">
    <property type="entry name" value="RNA_pol_sigma-70_dom"/>
</dbReference>
<dbReference type="Pfam" id="PF08281">
    <property type="entry name" value="Sigma70_r4_2"/>
    <property type="match status" value="1"/>
</dbReference>
<evidence type="ECO:0000313" key="8">
    <source>
        <dbReference type="Proteomes" id="UP000204391"/>
    </source>
</evidence>
<dbReference type="OrthoDB" id="9782703at2"/>
<gene>
    <name evidence="7" type="ORF">CFK40_07010</name>
</gene>
<dbReference type="EMBL" id="CP022437">
    <property type="protein sequence ID" value="ASN04781.1"/>
    <property type="molecule type" value="Genomic_DNA"/>
</dbReference>
<protein>
    <submittedName>
        <fullName evidence="7">RNA polymerase</fullName>
    </submittedName>
</protein>
<evidence type="ECO:0000313" key="7">
    <source>
        <dbReference type="EMBL" id="ASN04781.1"/>
    </source>
</evidence>
<accession>A0A221MAW6</accession>
<dbReference type="GO" id="GO:0016987">
    <property type="term" value="F:sigma factor activity"/>
    <property type="evidence" value="ECO:0007669"/>
    <property type="project" value="UniProtKB-KW"/>
</dbReference>